<sequence>MPDAAVPAGHVQSVSVVHEALRQNPPEQTSPLAQFAFDPQVPLQLFGAPPTGAVEGEGLGDTDGDDDADGEGEAEGDGLGEADGEGETTGEGDGLGEGLAGTEAMLKVRVHWLAGCWAGAGFGAVGAIALCLDSYNFHAPKRAVPPKTTVAIITIKDFLFISY</sequence>
<name>A0A1G1V4H7_9BACT</name>
<feature type="region of interest" description="Disordered" evidence="1">
    <location>
        <begin position="41"/>
        <end position="97"/>
    </location>
</feature>
<reference evidence="3 4" key="1">
    <citation type="journal article" date="2016" name="Nat. Commun.">
        <title>Thousands of microbial genomes shed light on interconnected biogeochemical processes in an aquifer system.</title>
        <authorList>
            <person name="Anantharaman K."/>
            <person name="Brown C.T."/>
            <person name="Hug L.A."/>
            <person name="Sharon I."/>
            <person name="Castelle C.J."/>
            <person name="Probst A.J."/>
            <person name="Thomas B.C."/>
            <person name="Singh A."/>
            <person name="Wilkins M.J."/>
            <person name="Karaoz U."/>
            <person name="Brodie E.L."/>
            <person name="Williams K.H."/>
            <person name="Hubbard S.S."/>
            <person name="Banfield J.F."/>
        </authorList>
    </citation>
    <scope>NUCLEOTIDE SEQUENCE [LARGE SCALE GENOMIC DNA]</scope>
</reference>
<evidence type="ECO:0000256" key="2">
    <source>
        <dbReference type="SAM" id="Phobius"/>
    </source>
</evidence>
<dbReference type="AlphaFoldDB" id="A0A1G1V4H7"/>
<evidence type="ECO:0000256" key="1">
    <source>
        <dbReference type="SAM" id="MobiDB-lite"/>
    </source>
</evidence>
<dbReference type="EMBL" id="MHCA01000058">
    <property type="protein sequence ID" value="OGY10294.1"/>
    <property type="molecule type" value="Genomic_DNA"/>
</dbReference>
<comment type="caution">
    <text evidence="3">The sequence shown here is derived from an EMBL/GenBank/DDBJ whole genome shotgun (WGS) entry which is preliminary data.</text>
</comment>
<evidence type="ECO:0000313" key="4">
    <source>
        <dbReference type="Proteomes" id="UP000178272"/>
    </source>
</evidence>
<keyword evidence="2" id="KW-1133">Transmembrane helix</keyword>
<feature type="compositionally biased region" description="Acidic residues" evidence="1">
    <location>
        <begin position="58"/>
        <end position="90"/>
    </location>
</feature>
<keyword evidence="2" id="KW-0812">Transmembrane</keyword>
<evidence type="ECO:0000313" key="3">
    <source>
        <dbReference type="EMBL" id="OGY10294.1"/>
    </source>
</evidence>
<organism evidence="3 4">
    <name type="scientific">Candidatus Blackburnbacteria bacterium RIFCSPHIGHO2_12_FULL_41_13b</name>
    <dbReference type="NCBI Taxonomy" id="1797517"/>
    <lineage>
        <taxon>Bacteria</taxon>
        <taxon>Candidatus Blackburniibacteriota</taxon>
    </lineage>
</organism>
<gene>
    <name evidence="3" type="ORF">A3F61_02090</name>
</gene>
<proteinExistence type="predicted"/>
<protein>
    <submittedName>
        <fullName evidence="3">Uncharacterized protein</fullName>
    </submittedName>
</protein>
<feature type="transmembrane region" description="Helical" evidence="2">
    <location>
        <begin position="112"/>
        <end position="132"/>
    </location>
</feature>
<accession>A0A1G1V4H7</accession>
<keyword evidence="2" id="KW-0472">Membrane</keyword>
<dbReference type="Proteomes" id="UP000178272">
    <property type="component" value="Unassembled WGS sequence"/>
</dbReference>